<dbReference type="AlphaFoldDB" id="A0A3B0Y7X4"/>
<dbReference type="InterPro" id="IPR032711">
    <property type="entry name" value="SoxY"/>
</dbReference>
<protein>
    <submittedName>
        <fullName evidence="2">Sulfur oxidation protein SoxY</fullName>
    </submittedName>
</protein>
<evidence type="ECO:0000259" key="1">
    <source>
        <dbReference type="Pfam" id="PF13501"/>
    </source>
</evidence>
<evidence type="ECO:0000313" key="2">
    <source>
        <dbReference type="EMBL" id="VAW76888.1"/>
    </source>
</evidence>
<dbReference type="Pfam" id="PF13501">
    <property type="entry name" value="SoxY"/>
    <property type="match status" value="1"/>
</dbReference>
<sequence>MINMKRRTFLKGSVAAGAVSAAVGAGLLTPRAVLAAAWPTDAFKATTVDAALDALTGAHATQASDKVQIDAPDLGENSAVVPVKVTSSLDDIESISIIVSKNASPLTASFILGPGVLGFVNTRIKMGKTSNVIAVVKAGGKLYSTQKEVKITIGGCGG</sequence>
<dbReference type="PROSITE" id="PS51318">
    <property type="entry name" value="TAT"/>
    <property type="match status" value="1"/>
</dbReference>
<accession>A0A3B0Y7X4</accession>
<dbReference type="EMBL" id="UOFM01000198">
    <property type="protein sequence ID" value="VAW76888.1"/>
    <property type="molecule type" value="Genomic_DNA"/>
</dbReference>
<reference evidence="2" key="1">
    <citation type="submission" date="2018-06" db="EMBL/GenBank/DDBJ databases">
        <authorList>
            <person name="Zhirakovskaya E."/>
        </authorList>
    </citation>
    <scope>NUCLEOTIDE SEQUENCE</scope>
</reference>
<proteinExistence type="predicted"/>
<feature type="domain" description="Ig-like SoxY" evidence="1">
    <location>
        <begin position="54"/>
        <end position="156"/>
    </location>
</feature>
<name>A0A3B0Y7X4_9ZZZZ</name>
<dbReference type="PIRSF" id="PIRSF010312">
    <property type="entry name" value="Sulphur_oxidation_SoxY"/>
    <property type="match status" value="1"/>
</dbReference>
<dbReference type="InterPro" id="IPR038162">
    <property type="entry name" value="SoxY_sf"/>
</dbReference>
<dbReference type="InterPro" id="IPR016568">
    <property type="entry name" value="Sulphur_oxidation_SoxY"/>
</dbReference>
<organism evidence="2">
    <name type="scientific">hydrothermal vent metagenome</name>
    <dbReference type="NCBI Taxonomy" id="652676"/>
    <lineage>
        <taxon>unclassified sequences</taxon>
        <taxon>metagenomes</taxon>
        <taxon>ecological metagenomes</taxon>
    </lineage>
</organism>
<dbReference type="InterPro" id="IPR006311">
    <property type="entry name" value="TAT_signal"/>
</dbReference>
<dbReference type="Gene3D" id="2.60.40.2470">
    <property type="entry name" value="SoxY domain"/>
    <property type="match status" value="1"/>
</dbReference>
<dbReference type="NCBIfam" id="TIGR04488">
    <property type="entry name" value="SoxY_true_GGCGG"/>
    <property type="match status" value="1"/>
</dbReference>
<gene>
    <name evidence="2" type="ORF">MNBD_GAMMA14-1648</name>
</gene>